<evidence type="ECO:0000313" key="1">
    <source>
        <dbReference type="EMBL" id="KAF9671673.1"/>
    </source>
</evidence>
<sequence>MEPSIAGQTIRNDLFSERPPSHFLNHGPYHVYNFVLFASPPLSRTLGDRSKLPRSHSVSSKVNMDRIQGHLASRRSDCRVSSIKEKKSLDKEINSAMKKRQQQTQQEQHKGRENCNYQQYNHYQLHMQKQIQCNKGKTCKFKRSSSILEEDGASSAILLLACIACTPSY</sequence>
<comment type="caution">
    <text evidence="1">The sequence shown here is derived from an EMBL/GenBank/DDBJ whole genome shotgun (WGS) entry which is preliminary data.</text>
</comment>
<proteinExistence type="predicted"/>
<dbReference type="PANTHER" id="PTHR38398">
    <property type="entry name" value="EXPRESSED PROTEIN"/>
    <property type="match status" value="1"/>
</dbReference>
<dbReference type="PANTHER" id="PTHR38398:SF1">
    <property type="entry name" value="EXPRESSED PROTEIN"/>
    <property type="match status" value="1"/>
</dbReference>
<reference evidence="1 2" key="1">
    <citation type="submission" date="2020-10" db="EMBL/GenBank/DDBJ databases">
        <title>Plant Genome Project.</title>
        <authorList>
            <person name="Zhang R.-G."/>
        </authorList>
    </citation>
    <scope>NUCLEOTIDE SEQUENCE [LARGE SCALE GENOMIC DNA]</scope>
    <source>
        <strain evidence="1">FAFU-HL-1</strain>
        <tissue evidence="1">Leaf</tissue>
    </source>
</reference>
<dbReference type="EMBL" id="JADGMS010000012">
    <property type="protein sequence ID" value="KAF9671673.1"/>
    <property type="molecule type" value="Genomic_DNA"/>
</dbReference>
<dbReference type="OrthoDB" id="693735at2759"/>
<dbReference type="AlphaFoldDB" id="A0A835JNC5"/>
<keyword evidence="2" id="KW-1185">Reference proteome</keyword>
<protein>
    <submittedName>
        <fullName evidence="1">Uncharacterized protein</fullName>
    </submittedName>
</protein>
<name>A0A835JNC5_9ROSI</name>
<dbReference type="Proteomes" id="UP000657918">
    <property type="component" value="Unassembled WGS sequence"/>
</dbReference>
<accession>A0A835JNC5</accession>
<organism evidence="1 2">
    <name type="scientific">Salix dunnii</name>
    <dbReference type="NCBI Taxonomy" id="1413687"/>
    <lineage>
        <taxon>Eukaryota</taxon>
        <taxon>Viridiplantae</taxon>
        <taxon>Streptophyta</taxon>
        <taxon>Embryophyta</taxon>
        <taxon>Tracheophyta</taxon>
        <taxon>Spermatophyta</taxon>
        <taxon>Magnoliopsida</taxon>
        <taxon>eudicotyledons</taxon>
        <taxon>Gunneridae</taxon>
        <taxon>Pentapetalae</taxon>
        <taxon>rosids</taxon>
        <taxon>fabids</taxon>
        <taxon>Malpighiales</taxon>
        <taxon>Salicaceae</taxon>
        <taxon>Saliceae</taxon>
        <taxon>Salix</taxon>
    </lineage>
</organism>
<evidence type="ECO:0000313" key="2">
    <source>
        <dbReference type="Proteomes" id="UP000657918"/>
    </source>
</evidence>
<gene>
    <name evidence="1" type="ORF">SADUNF_Sadunf12G0072000</name>
</gene>